<organism evidence="3 4">
    <name type="scientific">Dyadobacter chenhuakuii</name>
    <dbReference type="NCBI Taxonomy" id="2909339"/>
    <lineage>
        <taxon>Bacteria</taxon>
        <taxon>Pseudomonadati</taxon>
        <taxon>Bacteroidota</taxon>
        <taxon>Cytophagia</taxon>
        <taxon>Cytophagales</taxon>
        <taxon>Spirosomataceae</taxon>
        <taxon>Dyadobacter</taxon>
    </lineage>
</organism>
<dbReference type="Proteomes" id="UP001139411">
    <property type="component" value="Unassembled WGS sequence"/>
</dbReference>
<proteinExistence type="predicted"/>
<dbReference type="Pfam" id="PF22879">
    <property type="entry name" value="AIPR_N"/>
    <property type="match status" value="1"/>
</dbReference>
<protein>
    <submittedName>
        <fullName evidence="3">AIPR family protein</fullName>
    </submittedName>
</protein>
<evidence type="ECO:0000259" key="1">
    <source>
        <dbReference type="Pfam" id="PF10592"/>
    </source>
</evidence>
<gene>
    <name evidence="3" type="ORF">L0661_23800</name>
</gene>
<dbReference type="EMBL" id="JAKFFV010000019">
    <property type="protein sequence ID" value="MCF2501363.1"/>
    <property type="molecule type" value="Genomic_DNA"/>
</dbReference>
<evidence type="ECO:0000313" key="4">
    <source>
        <dbReference type="Proteomes" id="UP001139411"/>
    </source>
</evidence>
<comment type="caution">
    <text evidence="3">The sequence shown here is derived from an EMBL/GenBank/DDBJ whole genome shotgun (WGS) entry which is preliminary data.</text>
</comment>
<feature type="domain" description="Abortive infection phage resistance protein N-terminal" evidence="2">
    <location>
        <begin position="29"/>
        <end position="160"/>
    </location>
</feature>
<reference evidence="3" key="1">
    <citation type="submission" date="2022-01" db="EMBL/GenBank/DDBJ databases">
        <title>Novel species in genus Dyadobacter.</title>
        <authorList>
            <person name="Ma C."/>
        </authorList>
    </citation>
    <scope>NUCLEOTIDE SEQUENCE</scope>
    <source>
        <strain evidence="3">CY357</strain>
    </source>
</reference>
<accession>A0A9X1QJG9</accession>
<evidence type="ECO:0000259" key="2">
    <source>
        <dbReference type="Pfam" id="PF22879"/>
    </source>
</evidence>
<dbReference type="AlphaFoldDB" id="A0A9X1QJG9"/>
<dbReference type="RefSeq" id="WP_235179535.1">
    <property type="nucleotide sequence ID" value="NZ_JAKFFV010000019.1"/>
</dbReference>
<feature type="domain" description="Abortive phage infection protein C-terminal" evidence="1">
    <location>
        <begin position="268"/>
        <end position="582"/>
    </location>
</feature>
<dbReference type="InterPro" id="IPR055101">
    <property type="entry name" value="AIPR_N"/>
</dbReference>
<dbReference type="InterPro" id="IPR018891">
    <property type="entry name" value="AIPR_C"/>
</dbReference>
<dbReference type="Pfam" id="PF10592">
    <property type="entry name" value="AIPR"/>
    <property type="match status" value="1"/>
</dbReference>
<sequence length="795" mass="92142">MEINEYLKYREDLLVDAQDEDGFISESRFLDLVLPSLSDAKLIDSEDYTDCYLYLKQDNIKVNGYKINESEERLQIFIVNEESIDLGNTGENILISQKSYYDSIFAKVLKFVRKAIKRQLDSEIQDAHPIKPLINFIASPTLGLAQIDVIELFLVSATATVEKRGEEPTPKMLDFEDEEIPVVFYDREKNSCKKDIHVFKRLIDLNFLYNVLISQGNREVLEVDFERLFQKGINTIKAADEENFESYLCVLPASVLAELYKRYSTRMLEKNVRSFLQFKGVNQGIRDTIRKNPEHFIAYNNGLTITAIGAEIEELHERTVIKSLKDFQIVNGGQTTATIYFSQKDGLDISKVRVMAKINVAKNANEEDLNELIGNISRYSNAQSKVSNADLRSRNQQLIRLKSISESTLTPSGKKWFFERFKGEFNTLLRKDPKGKTKINNLYPKERRFTKEELAKYYMSWGQSPYLVKKGGDKIFRTFIEELSPEKAKEPNVNRDFYEHVIARLILFKELEKIYGAGKNAMGQLRSAVVPYAISVLYIATTGSKSVNDFDLFKIWQAEKLDDKLKMLMTELMQLVNELIKKYSLSEDYGEYSKRKELWDSIALSQEIKQFITSSQFLEVTKTYSISQEDLKKRLLKNVKVKEIDFGNLYDNVKIFSRGADYYKKLLMLLFDRLSASQKNKVDRLIYCINQKVDIDEEHCEFERELMHKIRVENPDLFDSIQFTENEVYMKGADSIVKLYNSCVENGLNLTSEFEKRREISKARGLTKYSVFDDIAKGLLQGKSPSIKQIYYTSN</sequence>
<evidence type="ECO:0000313" key="3">
    <source>
        <dbReference type="EMBL" id="MCF2501363.1"/>
    </source>
</evidence>
<name>A0A9X1QJG9_9BACT</name>